<proteinExistence type="inferred from homology"/>
<evidence type="ECO:0000256" key="9">
    <source>
        <dbReference type="SAM" id="Phobius"/>
    </source>
</evidence>
<dbReference type="EMBL" id="JBHSFI010000009">
    <property type="protein sequence ID" value="MFC4631681.1"/>
    <property type="molecule type" value="Genomic_DNA"/>
</dbReference>
<keyword evidence="2" id="KW-0813">Transport</keyword>
<keyword evidence="11" id="KW-1185">Reference proteome</keyword>
<dbReference type="PANTHER" id="PTHR11795:SF445">
    <property type="entry name" value="AMINO ACID ABC TRANSPORTER PERMEASE PROTEIN"/>
    <property type="match status" value="1"/>
</dbReference>
<evidence type="ECO:0000256" key="8">
    <source>
        <dbReference type="ARBA" id="ARBA00037998"/>
    </source>
</evidence>
<comment type="subcellular location">
    <subcellularLocation>
        <location evidence="1">Cell membrane</location>
        <topology evidence="1">Multi-pass membrane protein</topology>
    </subcellularLocation>
</comment>
<evidence type="ECO:0000256" key="7">
    <source>
        <dbReference type="ARBA" id="ARBA00023136"/>
    </source>
</evidence>
<dbReference type="RefSeq" id="WP_377141378.1">
    <property type="nucleotide sequence ID" value="NZ_JBHSFI010000009.1"/>
</dbReference>
<keyword evidence="5" id="KW-0029">Amino-acid transport</keyword>
<comment type="similarity">
    <text evidence="8">Belongs to the binding-protein-dependent transport system permease family. LivHM subfamily.</text>
</comment>
<organism evidence="10 11">
    <name type="scientific">Promicromonospora alba</name>
    <dbReference type="NCBI Taxonomy" id="1616110"/>
    <lineage>
        <taxon>Bacteria</taxon>
        <taxon>Bacillati</taxon>
        <taxon>Actinomycetota</taxon>
        <taxon>Actinomycetes</taxon>
        <taxon>Micrococcales</taxon>
        <taxon>Promicromonosporaceae</taxon>
        <taxon>Promicromonospora</taxon>
    </lineage>
</organism>
<evidence type="ECO:0000256" key="4">
    <source>
        <dbReference type="ARBA" id="ARBA00022692"/>
    </source>
</evidence>
<dbReference type="InterPro" id="IPR052157">
    <property type="entry name" value="BCAA_transport_permease"/>
</dbReference>
<feature type="transmembrane region" description="Helical" evidence="9">
    <location>
        <begin position="199"/>
        <end position="220"/>
    </location>
</feature>
<keyword evidence="4 9" id="KW-0812">Transmembrane</keyword>
<accession>A0ABV9HR57</accession>
<feature type="transmembrane region" description="Helical" evidence="9">
    <location>
        <begin position="35"/>
        <end position="53"/>
    </location>
</feature>
<feature type="transmembrane region" description="Helical" evidence="9">
    <location>
        <begin position="6"/>
        <end position="28"/>
    </location>
</feature>
<dbReference type="InterPro" id="IPR001851">
    <property type="entry name" value="ABC_transp_permease"/>
</dbReference>
<feature type="transmembrane region" description="Helical" evidence="9">
    <location>
        <begin position="232"/>
        <end position="261"/>
    </location>
</feature>
<evidence type="ECO:0000256" key="6">
    <source>
        <dbReference type="ARBA" id="ARBA00022989"/>
    </source>
</evidence>
<gene>
    <name evidence="10" type="ORF">ACFO6V_25805</name>
</gene>
<evidence type="ECO:0000313" key="11">
    <source>
        <dbReference type="Proteomes" id="UP001596011"/>
    </source>
</evidence>
<name>A0ABV9HR57_9MICO</name>
<dbReference type="PANTHER" id="PTHR11795">
    <property type="entry name" value="BRANCHED-CHAIN AMINO ACID TRANSPORT SYSTEM PERMEASE PROTEIN LIVH"/>
    <property type="match status" value="1"/>
</dbReference>
<evidence type="ECO:0000256" key="3">
    <source>
        <dbReference type="ARBA" id="ARBA00022475"/>
    </source>
</evidence>
<evidence type="ECO:0000256" key="5">
    <source>
        <dbReference type="ARBA" id="ARBA00022970"/>
    </source>
</evidence>
<sequence length="299" mass="30169">MDWLNAGVQGVLLGGQYALLACGLSLIFGVMRIVNLAHGVLAVLAAYLSLVLVQQGLPLWLAVVVVVPVFAALGYAVQRGLFNPALAQVGRDSAGGPRGAGELAPLLVSFGVAVALTNLLQEVFSADTRKIPTGDLASAGLPVGGLSVGVLPLITLAVAVAVIVAVQLFLARTTTGRAMRAVADDAEAAAMSGVDPKHLYAVATALAFATLALAGVFVGMSTQFSPGYGDLVLLFAFEAVIIGGLGSLWGTLAGGMVLGLAQTIGAQIDPQSGVLAGHLVFLAVLVVRPGGLMPRSVQA</sequence>
<keyword evidence="3" id="KW-1003">Cell membrane</keyword>
<feature type="transmembrane region" description="Helical" evidence="9">
    <location>
        <begin position="103"/>
        <end position="121"/>
    </location>
</feature>
<comment type="caution">
    <text evidence="10">The sequence shown here is derived from an EMBL/GenBank/DDBJ whole genome shotgun (WGS) entry which is preliminary data.</text>
</comment>
<dbReference type="Pfam" id="PF02653">
    <property type="entry name" value="BPD_transp_2"/>
    <property type="match status" value="1"/>
</dbReference>
<keyword evidence="7 9" id="KW-0472">Membrane</keyword>
<feature type="transmembrane region" description="Helical" evidence="9">
    <location>
        <begin position="273"/>
        <end position="291"/>
    </location>
</feature>
<evidence type="ECO:0000313" key="10">
    <source>
        <dbReference type="EMBL" id="MFC4631681.1"/>
    </source>
</evidence>
<feature type="transmembrane region" description="Helical" evidence="9">
    <location>
        <begin position="141"/>
        <end position="170"/>
    </location>
</feature>
<keyword evidence="6 9" id="KW-1133">Transmembrane helix</keyword>
<evidence type="ECO:0000256" key="2">
    <source>
        <dbReference type="ARBA" id="ARBA00022448"/>
    </source>
</evidence>
<feature type="transmembrane region" description="Helical" evidence="9">
    <location>
        <begin position="59"/>
        <end position="82"/>
    </location>
</feature>
<reference evidence="11" key="1">
    <citation type="journal article" date="2019" name="Int. J. Syst. Evol. Microbiol.">
        <title>The Global Catalogue of Microorganisms (GCM) 10K type strain sequencing project: providing services to taxonomists for standard genome sequencing and annotation.</title>
        <authorList>
            <consortium name="The Broad Institute Genomics Platform"/>
            <consortium name="The Broad Institute Genome Sequencing Center for Infectious Disease"/>
            <person name="Wu L."/>
            <person name="Ma J."/>
        </authorList>
    </citation>
    <scope>NUCLEOTIDE SEQUENCE [LARGE SCALE GENOMIC DNA]</scope>
    <source>
        <strain evidence="11">CCUG 42722</strain>
    </source>
</reference>
<dbReference type="Proteomes" id="UP001596011">
    <property type="component" value="Unassembled WGS sequence"/>
</dbReference>
<dbReference type="CDD" id="cd06582">
    <property type="entry name" value="TM_PBP1_LivH_like"/>
    <property type="match status" value="1"/>
</dbReference>
<evidence type="ECO:0000256" key="1">
    <source>
        <dbReference type="ARBA" id="ARBA00004651"/>
    </source>
</evidence>
<protein>
    <submittedName>
        <fullName evidence="10">Branched-chain amino acid ABC transporter permease</fullName>
    </submittedName>
</protein>